<feature type="chain" id="PRO_5040423917" evidence="3">
    <location>
        <begin position="19"/>
        <end position="438"/>
    </location>
</feature>
<keyword evidence="2" id="KW-1133">Transmembrane helix</keyword>
<feature type="region of interest" description="Disordered" evidence="1">
    <location>
        <begin position="372"/>
        <end position="438"/>
    </location>
</feature>
<accession>A0A9P7K8G8</accession>
<dbReference type="AlphaFoldDB" id="A0A9P7K8G8"/>
<proteinExistence type="predicted"/>
<organism evidence="4 5">
    <name type="scientific">Sphagnurus paluster</name>
    <dbReference type="NCBI Taxonomy" id="117069"/>
    <lineage>
        <taxon>Eukaryota</taxon>
        <taxon>Fungi</taxon>
        <taxon>Dikarya</taxon>
        <taxon>Basidiomycota</taxon>
        <taxon>Agaricomycotina</taxon>
        <taxon>Agaricomycetes</taxon>
        <taxon>Agaricomycetidae</taxon>
        <taxon>Agaricales</taxon>
        <taxon>Tricholomatineae</taxon>
        <taxon>Lyophyllaceae</taxon>
        <taxon>Sphagnurus</taxon>
    </lineage>
</organism>
<comment type="caution">
    <text evidence="4">The sequence shown here is derived from an EMBL/GenBank/DDBJ whole genome shotgun (WGS) entry which is preliminary data.</text>
</comment>
<feature type="compositionally biased region" description="Basic and acidic residues" evidence="1">
    <location>
        <begin position="422"/>
        <end position="438"/>
    </location>
</feature>
<evidence type="ECO:0000256" key="3">
    <source>
        <dbReference type="SAM" id="SignalP"/>
    </source>
</evidence>
<reference evidence="4" key="1">
    <citation type="submission" date="2021-02" db="EMBL/GenBank/DDBJ databases">
        <authorList>
            <person name="Nieuwenhuis M."/>
            <person name="Van De Peppel L.J.J."/>
        </authorList>
    </citation>
    <scope>NUCLEOTIDE SEQUENCE</scope>
    <source>
        <strain evidence="4">D49</strain>
    </source>
</reference>
<evidence type="ECO:0000256" key="1">
    <source>
        <dbReference type="SAM" id="MobiDB-lite"/>
    </source>
</evidence>
<evidence type="ECO:0000313" key="5">
    <source>
        <dbReference type="Proteomes" id="UP000717328"/>
    </source>
</evidence>
<gene>
    <name evidence="4" type="ORF">H0H81_010383</name>
</gene>
<keyword evidence="3" id="KW-0732">Signal</keyword>
<evidence type="ECO:0000313" key="4">
    <source>
        <dbReference type="EMBL" id="KAG5638761.1"/>
    </source>
</evidence>
<feature type="compositionally biased region" description="Polar residues" evidence="1">
    <location>
        <begin position="411"/>
        <end position="420"/>
    </location>
</feature>
<dbReference type="OrthoDB" id="18487at2759"/>
<dbReference type="Proteomes" id="UP000717328">
    <property type="component" value="Unassembled WGS sequence"/>
</dbReference>
<evidence type="ECO:0000256" key="2">
    <source>
        <dbReference type="SAM" id="Phobius"/>
    </source>
</evidence>
<feature type="signal peptide" evidence="3">
    <location>
        <begin position="1"/>
        <end position="18"/>
    </location>
</feature>
<name>A0A9P7K8G8_9AGAR</name>
<keyword evidence="2" id="KW-0812">Transmembrane</keyword>
<sequence>MFATLFAAFTLFSCTTVAQQTPTVVCVPGQCLQGFSNTTIGAVLSAPGSTTDIHLLPGQYSSSTSPQLLHNLLTSASATLSPSAGFNGTLSLPLNLALQPGVTIYSNALYSGHAGFSALPNTTLNSSVPLTARSLSLSSNVWIATTSGPSNQRTIIWNSIPDFGQLPFTSSNTLSLVDIQSTAGPSNCLACSSSTQVLRAGSCVAANCQQTSAVLPGLGVCLSELVDVPQASGTSTSVPLPTITGIDTPTAAIKRALPWWQILLMALGCALIFLIIGFSWRCCAKRQRAKETIRFATTPGSKPKAAALVVIPHETESIKLMKLRAAEEARHENDMDQIIAEYEYDRSAPSPPGESSHQYYHRTYDLGDRLMPGDRRSLASSHSDPSIYSHVTGVPRKVPEPRQPLKKQELTSRFSMSTYMSEGRHLPARESRRNRFWK</sequence>
<reference evidence="4" key="2">
    <citation type="submission" date="2021-10" db="EMBL/GenBank/DDBJ databases">
        <title>Phylogenomics reveals ancestral predisposition of the termite-cultivated fungus Termitomyces towards a domesticated lifestyle.</title>
        <authorList>
            <person name="Auxier B."/>
            <person name="Grum-Grzhimaylo A."/>
            <person name="Cardenas M.E."/>
            <person name="Lodge J.D."/>
            <person name="Laessoe T."/>
            <person name="Pedersen O."/>
            <person name="Smith M.E."/>
            <person name="Kuyper T.W."/>
            <person name="Franco-Molano E.A."/>
            <person name="Baroni T.J."/>
            <person name="Aanen D.K."/>
        </authorList>
    </citation>
    <scope>NUCLEOTIDE SEQUENCE</scope>
    <source>
        <strain evidence="4">D49</strain>
    </source>
</reference>
<feature type="transmembrane region" description="Helical" evidence="2">
    <location>
        <begin position="259"/>
        <end position="280"/>
    </location>
</feature>
<keyword evidence="5" id="KW-1185">Reference proteome</keyword>
<keyword evidence="2" id="KW-0472">Membrane</keyword>
<dbReference type="EMBL" id="JABCKI010005746">
    <property type="protein sequence ID" value="KAG5638761.1"/>
    <property type="molecule type" value="Genomic_DNA"/>
</dbReference>
<protein>
    <submittedName>
        <fullName evidence="4">Uncharacterized protein</fullName>
    </submittedName>
</protein>